<sequence length="372" mass="42499">MGKDHYFKLRLSRVIPLFQSCRSKDPSNLPENPVPVFFHLSPVNPKSIDSNFPLPLKPHHHQQQQPSLKRQVSSAILSVGCGCGSKSDDKNEISSEFRWKKEEKWHVVAKVQEDTTPRRKIYNSSVSGDSEEGELNSSSEFHRITTEKKKNKKVRNKKKKTRQRVSRFSTSSADSGWFSSEGGGGGGGEENEEETETLVSSSRTFSTDSSFEFDTRHLETIRESPIHDLTSRKKKKKNVKRVRTRVKRYPSNRKGGSAIGSTVDDYGSPETESPARLSVFQRLMTSCKVEGKVKESFAVVKKSQDPYEDFRRSMLEMILEKQMFEARDLEQLLHCFLSLNSKNHHQIIVEAFSEIWEFLFCTTSSPMHVKTS</sequence>
<dbReference type="PANTHER" id="PTHR33057:SF224">
    <property type="entry name" value="TRANSCRIPTION REPRESSOR"/>
    <property type="match status" value="1"/>
</dbReference>
<keyword evidence="10" id="KW-1185">Reference proteome</keyword>
<evidence type="ECO:0000256" key="7">
    <source>
        <dbReference type="SAM" id="MobiDB-lite"/>
    </source>
</evidence>
<dbReference type="PROSITE" id="PS51754">
    <property type="entry name" value="OVATE"/>
    <property type="match status" value="1"/>
</dbReference>
<feature type="compositionally biased region" description="Basic residues" evidence="7">
    <location>
        <begin position="232"/>
        <end position="251"/>
    </location>
</feature>
<keyword evidence="5 6" id="KW-0539">Nucleus</keyword>
<comment type="function">
    <text evidence="6">Transcriptional repressor that regulates multiple aspects of plant growth and development.</text>
</comment>
<evidence type="ECO:0000313" key="10">
    <source>
        <dbReference type="Proteomes" id="UP000195402"/>
    </source>
</evidence>
<keyword evidence="4 6" id="KW-0804">Transcription</keyword>
<dbReference type="AlphaFoldDB" id="A0A200R7K6"/>
<feature type="domain" description="OVATE" evidence="8">
    <location>
        <begin position="299"/>
        <end position="358"/>
    </location>
</feature>
<gene>
    <name evidence="9" type="ORF">BVC80_1831g237</name>
</gene>
<reference evidence="9 10" key="1">
    <citation type="journal article" date="2017" name="Mol. Plant">
        <title>The Genome of Medicinal Plant Macleaya cordata Provides New Insights into Benzylisoquinoline Alkaloids Metabolism.</title>
        <authorList>
            <person name="Liu X."/>
            <person name="Liu Y."/>
            <person name="Huang P."/>
            <person name="Ma Y."/>
            <person name="Qing Z."/>
            <person name="Tang Q."/>
            <person name="Cao H."/>
            <person name="Cheng P."/>
            <person name="Zheng Y."/>
            <person name="Yuan Z."/>
            <person name="Zhou Y."/>
            <person name="Liu J."/>
            <person name="Tang Z."/>
            <person name="Zhuo Y."/>
            <person name="Zhang Y."/>
            <person name="Yu L."/>
            <person name="Huang J."/>
            <person name="Yang P."/>
            <person name="Peng Q."/>
            <person name="Zhang J."/>
            <person name="Jiang W."/>
            <person name="Zhang Z."/>
            <person name="Lin K."/>
            <person name="Ro D.K."/>
            <person name="Chen X."/>
            <person name="Xiong X."/>
            <person name="Shang Y."/>
            <person name="Huang S."/>
            <person name="Zeng J."/>
        </authorList>
    </citation>
    <scope>NUCLEOTIDE SEQUENCE [LARGE SCALE GENOMIC DNA]</scope>
    <source>
        <strain evidence="10">cv. BLH2017</strain>
        <tissue evidence="9">Root</tissue>
    </source>
</reference>
<keyword evidence="3 6" id="KW-0805">Transcription regulation</keyword>
<comment type="caution">
    <text evidence="9">The sequence shown here is derived from an EMBL/GenBank/DDBJ whole genome shotgun (WGS) entry which is preliminary data.</text>
</comment>
<feature type="compositionally biased region" description="Basic residues" evidence="7">
    <location>
        <begin position="149"/>
        <end position="165"/>
    </location>
</feature>
<name>A0A200R7K6_MACCD</name>
<dbReference type="STRING" id="56857.A0A200R7K6"/>
<evidence type="ECO:0000256" key="4">
    <source>
        <dbReference type="ARBA" id="ARBA00023163"/>
    </source>
</evidence>
<evidence type="ECO:0000256" key="1">
    <source>
        <dbReference type="ARBA" id="ARBA00004123"/>
    </source>
</evidence>
<dbReference type="GO" id="GO:0005634">
    <property type="term" value="C:nucleus"/>
    <property type="evidence" value="ECO:0007669"/>
    <property type="project" value="UniProtKB-SubCell"/>
</dbReference>
<feature type="region of interest" description="Disordered" evidence="7">
    <location>
        <begin position="119"/>
        <end position="204"/>
    </location>
</feature>
<evidence type="ECO:0000256" key="2">
    <source>
        <dbReference type="ARBA" id="ARBA00022491"/>
    </source>
</evidence>
<dbReference type="Proteomes" id="UP000195402">
    <property type="component" value="Unassembled WGS sequence"/>
</dbReference>
<feature type="compositionally biased region" description="Polar residues" evidence="7">
    <location>
        <begin position="166"/>
        <end position="178"/>
    </location>
</feature>
<dbReference type="InterPro" id="IPR006458">
    <property type="entry name" value="Ovate_C"/>
</dbReference>
<organism evidence="9 10">
    <name type="scientific">Macleaya cordata</name>
    <name type="common">Five-seeded plume-poppy</name>
    <name type="synonym">Bocconia cordata</name>
    <dbReference type="NCBI Taxonomy" id="56857"/>
    <lineage>
        <taxon>Eukaryota</taxon>
        <taxon>Viridiplantae</taxon>
        <taxon>Streptophyta</taxon>
        <taxon>Embryophyta</taxon>
        <taxon>Tracheophyta</taxon>
        <taxon>Spermatophyta</taxon>
        <taxon>Magnoliopsida</taxon>
        <taxon>Ranunculales</taxon>
        <taxon>Papaveraceae</taxon>
        <taxon>Papaveroideae</taxon>
        <taxon>Macleaya</taxon>
    </lineage>
</organism>
<accession>A0A200R7K6</accession>
<dbReference type="Pfam" id="PF04844">
    <property type="entry name" value="Ovate"/>
    <property type="match status" value="1"/>
</dbReference>
<comment type="subcellular location">
    <subcellularLocation>
        <location evidence="1 6">Nucleus</location>
    </subcellularLocation>
</comment>
<evidence type="ECO:0000256" key="3">
    <source>
        <dbReference type="ARBA" id="ARBA00023015"/>
    </source>
</evidence>
<protein>
    <recommendedName>
        <fullName evidence="6">Transcription repressor</fullName>
    </recommendedName>
    <alternativeName>
        <fullName evidence="6">Ovate family protein</fullName>
    </alternativeName>
</protein>
<dbReference type="GO" id="GO:0045892">
    <property type="term" value="P:negative regulation of DNA-templated transcription"/>
    <property type="evidence" value="ECO:0007669"/>
    <property type="project" value="UniProtKB-UniRule"/>
</dbReference>
<dbReference type="OMA" id="YHEDIDI"/>
<evidence type="ECO:0000256" key="5">
    <source>
        <dbReference type="ARBA" id="ARBA00023242"/>
    </source>
</evidence>
<dbReference type="InParanoid" id="A0A200R7K6"/>
<proteinExistence type="predicted"/>
<evidence type="ECO:0000313" key="9">
    <source>
        <dbReference type="EMBL" id="OVA18678.1"/>
    </source>
</evidence>
<keyword evidence="2 6" id="KW-0678">Repressor</keyword>
<evidence type="ECO:0000259" key="8">
    <source>
        <dbReference type="PROSITE" id="PS51754"/>
    </source>
</evidence>
<dbReference type="OrthoDB" id="1928390at2759"/>
<dbReference type="NCBIfam" id="TIGR01568">
    <property type="entry name" value="A_thal_3678"/>
    <property type="match status" value="1"/>
</dbReference>
<feature type="region of interest" description="Disordered" evidence="7">
    <location>
        <begin position="224"/>
        <end position="271"/>
    </location>
</feature>
<dbReference type="PANTHER" id="PTHR33057">
    <property type="entry name" value="TRANSCRIPTION REPRESSOR OFP7-RELATED"/>
    <property type="match status" value="1"/>
</dbReference>
<evidence type="ECO:0000256" key="6">
    <source>
        <dbReference type="RuleBase" id="RU367028"/>
    </source>
</evidence>
<dbReference type="InterPro" id="IPR038933">
    <property type="entry name" value="Ovate"/>
</dbReference>
<dbReference type="EMBL" id="MVGT01000435">
    <property type="protein sequence ID" value="OVA18678.1"/>
    <property type="molecule type" value="Genomic_DNA"/>
</dbReference>
<dbReference type="FunCoup" id="A0A200R7K6">
    <property type="interactions" value="67"/>
</dbReference>